<protein>
    <submittedName>
        <fullName evidence="2">Uncharacterized protein</fullName>
    </submittedName>
</protein>
<evidence type="ECO:0000313" key="2">
    <source>
        <dbReference type="EMBL" id="KAL3784953.1"/>
    </source>
</evidence>
<comment type="caution">
    <text evidence="2">The sequence shown here is derived from an EMBL/GenBank/DDBJ whole genome shotgun (WGS) entry which is preliminary data.</text>
</comment>
<dbReference type="Proteomes" id="UP001530400">
    <property type="component" value="Unassembled WGS sequence"/>
</dbReference>
<keyword evidence="3" id="KW-1185">Reference proteome</keyword>
<feature type="region of interest" description="Disordered" evidence="1">
    <location>
        <begin position="1"/>
        <end position="22"/>
    </location>
</feature>
<organism evidence="2 3">
    <name type="scientific">Cyclotella atomus</name>
    <dbReference type="NCBI Taxonomy" id="382360"/>
    <lineage>
        <taxon>Eukaryota</taxon>
        <taxon>Sar</taxon>
        <taxon>Stramenopiles</taxon>
        <taxon>Ochrophyta</taxon>
        <taxon>Bacillariophyta</taxon>
        <taxon>Coscinodiscophyceae</taxon>
        <taxon>Thalassiosirophycidae</taxon>
        <taxon>Stephanodiscales</taxon>
        <taxon>Stephanodiscaceae</taxon>
        <taxon>Cyclotella</taxon>
    </lineage>
</organism>
<proteinExistence type="predicted"/>
<evidence type="ECO:0000313" key="3">
    <source>
        <dbReference type="Proteomes" id="UP001530400"/>
    </source>
</evidence>
<gene>
    <name evidence="2" type="ORF">ACHAWO_011245</name>
</gene>
<evidence type="ECO:0000256" key="1">
    <source>
        <dbReference type="SAM" id="MobiDB-lite"/>
    </source>
</evidence>
<dbReference type="AlphaFoldDB" id="A0ABD3PBM9"/>
<dbReference type="EMBL" id="JALLPJ020000709">
    <property type="protein sequence ID" value="KAL3784953.1"/>
    <property type="molecule type" value="Genomic_DNA"/>
</dbReference>
<sequence length="108" mass="12226">MEDNASNSSPTSGQNNENLLKSMSRLTVQFLETKHNPKLLQKMGSMEMPEDELCDDEKDIFKENECEGKADERSATGTDEEKKDIFNEKECEGKADKRSTGTETDEEK</sequence>
<feature type="compositionally biased region" description="Acidic residues" evidence="1">
    <location>
        <begin position="48"/>
        <end position="58"/>
    </location>
</feature>
<feature type="compositionally biased region" description="Basic and acidic residues" evidence="1">
    <location>
        <begin position="59"/>
        <end position="100"/>
    </location>
</feature>
<accession>A0ABD3PBM9</accession>
<feature type="region of interest" description="Disordered" evidence="1">
    <location>
        <begin position="39"/>
        <end position="108"/>
    </location>
</feature>
<name>A0ABD3PBM9_9STRA</name>
<reference evidence="2 3" key="1">
    <citation type="submission" date="2024-10" db="EMBL/GenBank/DDBJ databases">
        <title>Updated reference genomes for cyclostephanoid diatoms.</title>
        <authorList>
            <person name="Roberts W.R."/>
            <person name="Alverson A.J."/>
        </authorList>
    </citation>
    <scope>NUCLEOTIDE SEQUENCE [LARGE SCALE GENOMIC DNA]</scope>
    <source>
        <strain evidence="2 3">AJA010-31</strain>
    </source>
</reference>